<evidence type="ECO:0000256" key="1">
    <source>
        <dbReference type="ARBA" id="ARBA00005417"/>
    </source>
</evidence>
<dbReference type="EMBL" id="JAKNHQ010000020">
    <property type="protein sequence ID" value="MCG4611672.1"/>
    <property type="molecule type" value="Genomic_DNA"/>
</dbReference>
<dbReference type="InterPro" id="IPR003593">
    <property type="entry name" value="AAA+_ATPase"/>
</dbReference>
<proteinExistence type="inferred from homology"/>
<evidence type="ECO:0000256" key="2">
    <source>
        <dbReference type="ARBA" id="ARBA00022448"/>
    </source>
</evidence>
<name>A0ABS9MLJ7_9FIRM</name>
<accession>A0ABS9MLJ7</accession>
<dbReference type="PROSITE" id="PS50893">
    <property type="entry name" value="ABC_TRANSPORTER_2"/>
    <property type="match status" value="1"/>
</dbReference>
<dbReference type="InterPro" id="IPR027417">
    <property type="entry name" value="P-loop_NTPase"/>
</dbReference>
<dbReference type="Pfam" id="PF00005">
    <property type="entry name" value="ABC_tran"/>
    <property type="match status" value="1"/>
</dbReference>
<evidence type="ECO:0000313" key="7">
    <source>
        <dbReference type="Proteomes" id="UP001298681"/>
    </source>
</evidence>
<evidence type="ECO:0000259" key="5">
    <source>
        <dbReference type="PROSITE" id="PS50893"/>
    </source>
</evidence>
<comment type="similarity">
    <text evidence="1">Belongs to the ABC transporter superfamily.</text>
</comment>
<dbReference type="PANTHER" id="PTHR43335">
    <property type="entry name" value="ABC TRANSPORTER, ATP-BINDING PROTEIN"/>
    <property type="match status" value="1"/>
</dbReference>
<dbReference type="GO" id="GO:0005524">
    <property type="term" value="F:ATP binding"/>
    <property type="evidence" value="ECO:0007669"/>
    <property type="project" value="UniProtKB-KW"/>
</dbReference>
<reference evidence="6 7" key="1">
    <citation type="submission" date="2022-01" db="EMBL/GenBank/DDBJ databases">
        <title>Collection of gut derived symbiotic bacterial strains cultured from healthy donors.</title>
        <authorList>
            <person name="Lin H."/>
            <person name="Kohout C."/>
            <person name="Waligurski E."/>
            <person name="Pamer E.G."/>
        </authorList>
    </citation>
    <scope>NUCLEOTIDE SEQUENCE [LARGE SCALE GENOMIC DNA]</scope>
    <source>
        <strain evidence="6 7">DFI.7.58</strain>
    </source>
</reference>
<protein>
    <submittedName>
        <fullName evidence="6">ABC transporter ATP-binding protein</fullName>
    </submittedName>
</protein>
<keyword evidence="7" id="KW-1185">Reference proteome</keyword>
<keyword evidence="2" id="KW-0813">Transport</keyword>
<dbReference type="RefSeq" id="WP_191448340.1">
    <property type="nucleotide sequence ID" value="NZ_JAKNHQ010000020.1"/>
</dbReference>
<dbReference type="Proteomes" id="UP001298681">
    <property type="component" value="Unassembled WGS sequence"/>
</dbReference>
<dbReference type="SUPFAM" id="SSF52540">
    <property type="entry name" value="P-loop containing nucleoside triphosphate hydrolases"/>
    <property type="match status" value="1"/>
</dbReference>
<evidence type="ECO:0000256" key="3">
    <source>
        <dbReference type="ARBA" id="ARBA00022741"/>
    </source>
</evidence>
<gene>
    <name evidence="6" type="ORF">L0P57_12120</name>
</gene>
<feature type="domain" description="ABC transporter" evidence="5">
    <location>
        <begin position="4"/>
        <end position="235"/>
    </location>
</feature>
<keyword evidence="4 6" id="KW-0067">ATP-binding</keyword>
<comment type="caution">
    <text evidence="6">The sequence shown here is derived from an EMBL/GenBank/DDBJ whole genome shotgun (WGS) entry which is preliminary data.</text>
</comment>
<evidence type="ECO:0000256" key="4">
    <source>
        <dbReference type="ARBA" id="ARBA00022840"/>
    </source>
</evidence>
<dbReference type="Gene3D" id="3.40.50.300">
    <property type="entry name" value="P-loop containing nucleotide triphosphate hydrolases"/>
    <property type="match status" value="1"/>
</dbReference>
<sequence>MEAVTAVQLTKTYGEVQAVRDLTLHVPQGGVFGLLGAQGAGKTTVIRMLCGLTKPTSGECSVLGCSPAKDPAAVHAVCGVMLASARPYAHMTGQQNLLFFAQAAGMAEKAAERRVSELMKDLELWEERERPVSEYSTGMLQKLSLARALVNYPSVLLLDEPTSGLDYESAHALHALVSQFAAREDTTVLLGTSMMHYAQSICTAYGILEGGELVASGDFQSLREAAGCRAHAEFRLSGGESLEGFRPDETLATGLLEHNGWWRAELRDEEEMPRLLRSIVEHGYDVLEARLVEPTLEDVYKRTLEQHPGKEGTADAHAG</sequence>
<keyword evidence="3" id="KW-0547">Nucleotide-binding</keyword>
<dbReference type="InterPro" id="IPR003439">
    <property type="entry name" value="ABC_transporter-like_ATP-bd"/>
</dbReference>
<dbReference type="SMART" id="SM00382">
    <property type="entry name" value="AAA"/>
    <property type="match status" value="1"/>
</dbReference>
<evidence type="ECO:0000313" key="6">
    <source>
        <dbReference type="EMBL" id="MCG4611672.1"/>
    </source>
</evidence>
<organism evidence="6 7">
    <name type="scientific">Anaeromassilibacillus senegalensis</name>
    <dbReference type="NCBI Taxonomy" id="1673717"/>
    <lineage>
        <taxon>Bacteria</taxon>
        <taxon>Bacillati</taxon>
        <taxon>Bacillota</taxon>
        <taxon>Clostridia</taxon>
        <taxon>Eubacteriales</taxon>
        <taxon>Acutalibacteraceae</taxon>
        <taxon>Anaeromassilibacillus</taxon>
    </lineage>
</organism>